<sequence length="111" mass="12600">MLQGFDMPMYAAIFCNRRLLIPRRCRNKFGMTVPIANISFPKDEGPTIVEPSYKSFIEPAHHQYYSASATTSFTSGIIRFIMPSIPAFSVIMLEGQPEQEPWSIRLTIPSL</sequence>
<organism evidence="1 2">
    <name type="scientific">Cnuella takakiae</name>
    <dbReference type="NCBI Taxonomy" id="1302690"/>
    <lineage>
        <taxon>Bacteria</taxon>
        <taxon>Pseudomonadati</taxon>
        <taxon>Bacteroidota</taxon>
        <taxon>Chitinophagia</taxon>
        <taxon>Chitinophagales</taxon>
        <taxon>Chitinophagaceae</taxon>
        <taxon>Cnuella</taxon>
    </lineage>
</organism>
<reference evidence="1 2" key="1">
    <citation type="submission" date="2016-11" db="EMBL/GenBank/DDBJ databases">
        <authorList>
            <person name="Jaros S."/>
            <person name="Januszkiewicz K."/>
            <person name="Wedrychowicz H."/>
        </authorList>
    </citation>
    <scope>NUCLEOTIDE SEQUENCE [LARGE SCALE GENOMIC DNA]</scope>
    <source>
        <strain evidence="1 2">DSM 26897</strain>
    </source>
</reference>
<evidence type="ECO:0000313" key="2">
    <source>
        <dbReference type="Proteomes" id="UP000184368"/>
    </source>
</evidence>
<gene>
    <name evidence="1" type="ORF">SAMN05444008_11342</name>
</gene>
<proteinExistence type="predicted"/>
<name>A0A1M5F4X5_9BACT</name>
<dbReference type="AlphaFoldDB" id="A0A1M5F4X5"/>
<dbReference type="Proteomes" id="UP000184368">
    <property type="component" value="Unassembled WGS sequence"/>
</dbReference>
<accession>A0A1M5F4X5</accession>
<evidence type="ECO:0000313" key="1">
    <source>
        <dbReference type="EMBL" id="SHF86567.1"/>
    </source>
</evidence>
<dbReference type="EMBL" id="FQUO01000013">
    <property type="protein sequence ID" value="SHF86567.1"/>
    <property type="molecule type" value="Genomic_DNA"/>
</dbReference>
<protein>
    <submittedName>
        <fullName evidence="1">Uncharacterized protein</fullName>
    </submittedName>
</protein>
<keyword evidence="2" id="KW-1185">Reference proteome</keyword>